<dbReference type="SUPFAM" id="SSF53474">
    <property type="entry name" value="alpha/beta-Hydrolases"/>
    <property type="match status" value="1"/>
</dbReference>
<dbReference type="Pfam" id="PF00561">
    <property type="entry name" value="Abhydrolase_1"/>
    <property type="match status" value="1"/>
</dbReference>
<dbReference type="Proteomes" id="UP000199169">
    <property type="component" value="Unassembled WGS sequence"/>
</dbReference>
<feature type="domain" description="AB hydrolase-1" evidence="2">
    <location>
        <begin position="121"/>
        <end position="232"/>
    </location>
</feature>
<feature type="transmembrane region" description="Helical" evidence="1">
    <location>
        <begin position="6"/>
        <end position="25"/>
    </location>
</feature>
<dbReference type="AlphaFoldDB" id="A0A1A8XR14"/>
<gene>
    <name evidence="3" type="ORF">ACCAA_450018</name>
</gene>
<name>A0A1A8XR14_9PROT</name>
<dbReference type="InterPro" id="IPR029058">
    <property type="entry name" value="AB_hydrolase_fold"/>
</dbReference>
<dbReference type="PANTHER" id="PTHR37946">
    <property type="entry name" value="SLL1969 PROTEIN"/>
    <property type="match status" value="1"/>
</dbReference>
<protein>
    <submittedName>
        <fullName evidence="3">PGAP1 family protein</fullName>
    </submittedName>
</protein>
<evidence type="ECO:0000256" key="1">
    <source>
        <dbReference type="SAM" id="Phobius"/>
    </source>
</evidence>
<accession>A0A1A8XR14</accession>
<proteinExistence type="predicted"/>
<evidence type="ECO:0000259" key="2">
    <source>
        <dbReference type="Pfam" id="PF00561"/>
    </source>
</evidence>
<keyword evidence="1" id="KW-1133">Transmembrane helix</keyword>
<feature type="transmembrane region" description="Helical" evidence="1">
    <location>
        <begin position="32"/>
        <end position="54"/>
    </location>
</feature>
<evidence type="ECO:0000313" key="4">
    <source>
        <dbReference type="Proteomes" id="UP000199169"/>
    </source>
</evidence>
<evidence type="ECO:0000313" key="3">
    <source>
        <dbReference type="EMBL" id="SBT07570.1"/>
    </source>
</evidence>
<dbReference type="RefSeq" id="WP_245754574.1">
    <property type="nucleotide sequence ID" value="NZ_FLQX01000122.1"/>
</dbReference>
<feature type="transmembrane region" description="Helical" evidence="1">
    <location>
        <begin position="74"/>
        <end position="95"/>
    </location>
</feature>
<keyword evidence="1" id="KW-0472">Membrane</keyword>
<keyword evidence="1" id="KW-0812">Transmembrane</keyword>
<reference evidence="3 4" key="1">
    <citation type="submission" date="2016-06" db="EMBL/GenBank/DDBJ databases">
        <authorList>
            <person name="Kjaerup R.B."/>
            <person name="Dalgaard T.S."/>
            <person name="Juul-Madsen H.R."/>
        </authorList>
    </citation>
    <scope>NUCLEOTIDE SEQUENCE [LARGE SCALE GENOMIC DNA]</scope>
    <source>
        <strain evidence="3">3</strain>
    </source>
</reference>
<dbReference type="Gene3D" id="3.40.50.1820">
    <property type="entry name" value="alpha/beta hydrolase"/>
    <property type="match status" value="1"/>
</dbReference>
<dbReference type="PANTHER" id="PTHR37946:SF1">
    <property type="entry name" value="SLL1969 PROTEIN"/>
    <property type="match status" value="1"/>
</dbReference>
<organism evidence="3 4">
    <name type="scientific">Candidatus Accumulibacter aalborgensis</name>
    <dbReference type="NCBI Taxonomy" id="1860102"/>
    <lineage>
        <taxon>Bacteria</taxon>
        <taxon>Pseudomonadati</taxon>
        <taxon>Pseudomonadota</taxon>
        <taxon>Betaproteobacteria</taxon>
        <taxon>Candidatus Accumulibacter</taxon>
    </lineage>
</organism>
<dbReference type="EMBL" id="FLQX01000122">
    <property type="protein sequence ID" value="SBT07570.1"/>
    <property type="molecule type" value="Genomic_DNA"/>
</dbReference>
<dbReference type="InterPro" id="IPR000073">
    <property type="entry name" value="AB_hydrolase_1"/>
</dbReference>
<keyword evidence="4" id="KW-1185">Reference proteome</keyword>
<sequence>MLSRALRLSLALEIAIYVSLALYAFDASPSTAALVALAGVLALRAALIGLSYGYAWAHRSPASHLSVLSLRQALVMVLGEYAAFVVTFVFVLPFARWWMSADHLPPQSGVGARQSGTNQRPPLLLIHGYGCSRAVWWWLRPRLQAAGWTVATINLEPVYASIDDYVDPLARRIDGVLAETGAERLILVGHSMGGLVARAYLRRFGGTRVARLVTLGTPHQGSALAHIGLGENARQMRPGSTWLQAAADPAAMVDTVAIYSPHDNFVMPHANLLLPGALTQAIDGIGHLAMLYSPRVARALLAALEGKR</sequence>
<dbReference type="STRING" id="1860102.ACCAA_450018"/>